<feature type="domain" description="STAS" evidence="2">
    <location>
        <begin position="2"/>
        <end position="112"/>
    </location>
</feature>
<keyword evidence="1" id="KW-0723">Serine/threonine-protein kinase</keyword>
<dbReference type="Gene3D" id="3.30.565.10">
    <property type="entry name" value="Histidine kinase-like ATPase, C-terminal domain"/>
    <property type="match status" value="1"/>
</dbReference>
<dbReference type="SUPFAM" id="SSF55874">
    <property type="entry name" value="ATPase domain of HSP90 chaperone/DNA topoisomerase II/histidine kinase"/>
    <property type="match status" value="1"/>
</dbReference>
<evidence type="ECO:0000259" key="2">
    <source>
        <dbReference type="PROSITE" id="PS50801"/>
    </source>
</evidence>
<dbReference type="Pfam" id="PF01740">
    <property type="entry name" value="STAS"/>
    <property type="match status" value="1"/>
</dbReference>
<dbReference type="EMBL" id="BAAAGX010000046">
    <property type="protein sequence ID" value="GAA0282279.1"/>
    <property type="molecule type" value="Genomic_DNA"/>
</dbReference>
<dbReference type="PANTHER" id="PTHR35526">
    <property type="entry name" value="ANTI-SIGMA-F FACTOR RSBW-RELATED"/>
    <property type="match status" value="1"/>
</dbReference>
<dbReference type="CDD" id="cd07043">
    <property type="entry name" value="STAS_anti-anti-sigma_factors"/>
    <property type="match status" value="1"/>
</dbReference>
<comment type="caution">
    <text evidence="3">The sequence shown here is derived from an EMBL/GenBank/DDBJ whole genome shotgun (WGS) entry which is preliminary data.</text>
</comment>
<dbReference type="InterPro" id="IPR036513">
    <property type="entry name" value="STAS_dom_sf"/>
</dbReference>
<dbReference type="CDD" id="cd16936">
    <property type="entry name" value="HATPase_RsbW-like"/>
    <property type="match status" value="1"/>
</dbReference>
<evidence type="ECO:0000256" key="1">
    <source>
        <dbReference type="ARBA" id="ARBA00022527"/>
    </source>
</evidence>
<dbReference type="InterPro" id="IPR050267">
    <property type="entry name" value="Anti-sigma-factor_SerPK"/>
</dbReference>
<dbReference type="InterPro" id="IPR003594">
    <property type="entry name" value="HATPase_dom"/>
</dbReference>
<dbReference type="PROSITE" id="PS50801">
    <property type="entry name" value="STAS"/>
    <property type="match status" value="1"/>
</dbReference>
<accession>A0ABP3EXC1</accession>
<dbReference type="InterPro" id="IPR036890">
    <property type="entry name" value="HATPase_C_sf"/>
</dbReference>
<protein>
    <recommendedName>
        <fullName evidence="2">STAS domain-containing protein</fullName>
    </recommendedName>
</protein>
<dbReference type="PANTHER" id="PTHR35526:SF3">
    <property type="entry name" value="ANTI-SIGMA-F FACTOR RSBW"/>
    <property type="match status" value="1"/>
</dbReference>
<proteinExistence type="predicted"/>
<reference evidence="4" key="1">
    <citation type="journal article" date="2019" name="Int. J. Syst. Evol. Microbiol.">
        <title>The Global Catalogue of Microorganisms (GCM) 10K type strain sequencing project: providing services to taxonomists for standard genome sequencing and annotation.</title>
        <authorList>
            <consortium name="The Broad Institute Genomics Platform"/>
            <consortium name="The Broad Institute Genome Sequencing Center for Infectious Disease"/>
            <person name="Wu L."/>
            <person name="Ma J."/>
        </authorList>
    </citation>
    <scope>NUCLEOTIDE SEQUENCE [LARGE SCALE GENOMIC DNA]</scope>
    <source>
        <strain evidence="4">JCM 10425</strain>
    </source>
</reference>
<dbReference type="Gene3D" id="3.30.750.24">
    <property type="entry name" value="STAS domain"/>
    <property type="match status" value="1"/>
</dbReference>
<keyword evidence="4" id="KW-1185">Reference proteome</keyword>
<keyword evidence="1" id="KW-0418">Kinase</keyword>
<sequence length="244" mass="26433">MLSCQIDRTQPVTVLQLVGDLRLGAVHQVRGALLKCLVECPEAVIVDLSRAHVSSTTTLSVFGAVSRRAADWPVVPLVLTASPPDVRDRLEPVTRLWQIPVYASLDEALAEAVRHPPPVRRERLELRPGTMAMPRARAMVAEACREWGLSDLVLPAELIMSELVSNAVQHAGTDLVASVVLRRDLLHLTVSDGNPNPPRKSPGYPPIGALKGRGLLLVDEFASGWGCLPIEGGKVVWAIIRLPS</sequence>
<dbReference type="InterPro" id="IPR002645">
    <property type="entry name" value="STAS_dom"/>
</dbReference>
<evidence type="ECO:0000313" key="3">
    <source>
        <dbReference type="EMBL" id="GAA0282279.1"/>
    </source>
</evidence>
<evidence type="ECO:0000313" key="4">
    <source>
        <dbReference type="Proteomes" id="UP001500967"/>
    </source>
</evidence>
<gene>
    <name evidence="3" type="ORF">GCM10009539_82760</name>
</gene>
<dbReference type="RefSeq" id="WP_344654436.1">
    <property type="nucleotide sequence ID" value="NZ_BAAAGX010000046.1"/>
</dbReference>
<organism evidence="3 4">
    <name type="scientific">Cryptosporangium japonicum</name>
    <dbReference type="NCBI Taxonomy" id="80872"/>
    <lineage>
        <taxon>Bacteria</taxon>
        <taxon>Bacillati</taxon>
        <taxon>Actinomycetota</taxon>
        <taxon>Actinomycetes</taxon>
        <taxon>Cryptosporangiales</taxon>
        <taxon>Cryptosporangiaceae</taxon>
        <taxon>Cryptosporangium</taxon>
    </lineage>
</organism>
<keyword evidence="1" id="KW-0808">Transferase</keyword>
<dbReference type="Proteomes" id="UP001500967">
    <property type="component" value="Unassembled WGS sequence"/>
</dbReference>
<dbReference type="Pfam" id="PF13581">
    <property type="entry name" value="HATPase_c_2"/>
    <property type="match status" value="1"/>
</dbReference>
<dbReference type="SUPFAM" id="SSF52091">
    <property type="entry name" value="SpoIIaa-like"/>
    <property type="match status" value="1"/>
</dbReference>
<name>A0ABP3EXC1_9ACTN</name>